<evidence type="ECO:0000256" key="1">
    <source>
        <dbReference type="SAM" id="Coils"/>
    </source>
</evidence>
<evidence type="ECO:0000313" key="3">
    <source>
        <dbReference type="EMBL" id="GET88106.1"/>
    </source>
</evidence>
<dbReference type="Proteomes" id="UP000419144">
    <property type="component" value="Unassembled WGS sequence"/>
</dbReference>
<organism evidence="3 4">
    <name type="scientific">Leishmania tarentolae</name>
    <name type="common">Sauroleishmania tarentolae</name>
    <dbReference type="NCBI Taxonomy" id="5689"/>
    <lineage>
        <taxon>Eukaryota</taxon>
        <taxon>Discoba</taxon>
        <taxon>Euglenozoa</taxon>
        <taxon>Kinetoplastea</taxon>
        <taxon>Metakinetoplastina</taxon>
        <taxon>Trypanosomatida</taxon>
        <taxon>Trypanosomatidae</taxon>
        <taxon>Leishmaniinae</taxon>
        <taxon>Leishmania</taxon>
        <taxon>lizard Leishmania</taxon>
    </lineage>
</organism>
<dbReference type="GO" id="GO:0005737">
    <property type="term" value="C:cytoplasm"/>
    <property type="evidence" value="ECO:0007669"/>
    <property type="project" value="TreeGrafter"/>
</dbReference>
<feature type="region of interest" description="Disordered" evidence="2">
    <location>
        <begin position="1297"/>
        <end position="1339"/>
    </location>
</feature>
<evidence type="ECO:0000313" key="4">
    <source>
        <dbReference type="Proteomes" id="UP000419144"/>
    </source>
</evidence>
<name>A0A640KEH7_LEITA</name>
<feature type="compositionally biased region" description="Low complexity" evidence="2">
    <location>
        <begin position="341"/>
        <end position="351"/>
    </location>
</feature>
<gene>
    <name evidence="3" type="ORF">LtaPh_2004600</name>
</gene>
<protein>
    <submittedName>
        <fullName evidence="3">Uncharacterized protein</fullName>
    </submittedName>
</protein>
<dbReference type="GO" id="GO:0032982">
    <property type="term" value="C:myosin filament"/>
    <property type="evidence" value="ECO:0007669"/>
    <property type="project" value="TreeGrafter"/>
</dbReference>
<feature type="compositionally biased region" description="Low complexity" evidence="2">
    <location>
        <begin position="440"/>
        <end position="458"/>
    </location>
</feature>
<proteinExistence type="predicted"/>
<comment type="caution">
    <text evidence="3">The sequence shown here is derived from an EMBL/GenBank/DDBJ whole genome shotgun (WGS) entry which is preliminary data.</text>
</comment>
<feature type="region of interest" description="Disordered" evidence="2">
    <location>
        <begin position="341"/>
        <end position="370"/>
    </location>
</feature>
<feature type="compositionally biased region" description="Polar residues" evidence="2">
    <location>
        <begin position="386"/>
        <end position="416"/>
    </location>
</feature>
<dbReference type="VEuPathDB" id="TriTrypDB:LtaPh_2004600"/>
<keyword evidence="1" id="KW-0175">Coiled coil</keyword>
<feature type="region of interest" description="Disordered" evidence="2">
    <location>
        <begin position="992"/>
        <end position="1052"/>
    </location>
</feature>
<feature type="compositionally biased region" description="Acidic residues" evidence="2">
    <location>
        <begin position="183"/>
        <end position="197"/>
    </location>
</feature>
<feature type="compositionally biased region" description="Acidic residues" evidence="2">
    <location>
        <begin position="146"/>
        <end position="163"/>
    </location>
</feature>
<feature type="compositionally biased region" description="Polar residues" evidence="2">
    <location>
        <begin position="1317"/>
        <end position="1327"/>
    </location>
</feature>
<dbReference type="GO" id="GO:0016460">
    <property type="term" value="C:myosin II complex"/>
    <property type="evidence" value="ECO:0007669"/>
    <property type="project" value="TreeGrafter"/>
</dbReference>
<keyword evidence="4" id="KW-1185">Reference proteome</keyword>
<dbReference type="OrthoDB" id="267632at2759"/>
<feature type="region of interest" description="Disordered" evidence="2">
    <location>
        <begin position="1125"/>
        <end position="1149"/>
    </location>
</feature>
<feature type="compositionally biased region" description="Polar residues" evidence="2">
    <location>
        <begin position="1212"/>
        <end position="1232"/>
    </location>
</feature>
<dbReference type="GO" id="GO:0051015">
    <property type="term" value="F:actin filament binding"/>
    <property type="evidence" value="ECO:0007669"/>
    <property type="project" value="TreeGrafter"/>
</dbReference>
<feature type="compositionally biased region" description="Low complexity" evidence="2">
    <location>
        <begin position="256"/>
        <end position="265"/>
    </location>
</feature>
<dbReference type="PANTHER" id="PTHR45615">
    <property type="entry name" value="MYOSIN HEAVY CHAIN, NON-MUSCLE"/>
    <property type="match status" value="1"/>
</dbReference>
<feature type="coiled-coil region" evidence="1">
    <location>
        <begin position="764"/>
        <end position="965"/>
    </location>
</feature>
<dbReference type="GO" id="GO:0000146">
    <property type="term" value="F:microfilament motor activity"/>
    <property type="evidence" value="ECO:0007669"/>
    <property type="project" value="TreeGrafter"/>
</dbReference>
<sequence>MTHSTYNKHDIPRELQRLIDHTDRGIEQLYQLAGRSAAASAAAVDEKPILAKEEQRRRTRRAPFTHRGSQGLLRGERRAEVPHDNPHGSSCKGGSGGRVAARANVQPRAIVHFSSRRMRAANVHRSVSNGWRGFRAASRKRTAQITDDEYGSSDYDSFADDAGDALPDARESEVDTNVCEGGEASDESGSYEDEGDDREPLSALRHHRQSRVPGGHRQTSAAAPESSRLLSQPPTRRPLSPPSTPHRTLNFSNGTAPSSPASLAKPPRHLRRPDLRPPPSHVPGSSPPPPWQQRRKHLDYGDGAVAVGTSYKLSSASVSGLHNSSVASSLSPTATAADAAAYRAHVAAQQSTQRPHTSSAEHRRHSQRRHLSNSLPNLFTSLFMSPDSAQSGSRDVSSLHTRVGSQRTNGTTSSGMLSRFGRRWNSIFEDMFSNPPPSAPSLASSTPRLSAAAATSPPHRQRLPMSSSCSSSTASTAGEVRVHGEGTPERGVLPQRSELVPHPQATPGPPPCTVADLANVAPVALPHSSTATASTDARVAEQLRAELLAKEEAMLRLRMDHAREMAELRQSLTHERTTAAKQTADELATSFAIQQERLQSALQTERERLMEAEEQLRLARREAAQRKMDLEDSAHALQALQSKYTTLANTQSEHAAQAAQWRERAEKATAEVAQLESQVKVWKAREVDWQAREAQLQLLAHAAEERRENEEASAQTALAQVEAEFTRTSQSYQDLLAEATKRMSYLEKSHRRYRLLKEAHTALRAEYEKLVDTSMQRAQQSEAELVSLRAETHELRQQLRQRDSATQEEMASHQEMLTDYKRRLELQEGNALEQVKTLQHHIDTANHTIELLRSQMESLRQEMLEEQSQHQQMQMKAAQAELQWKETQHEQQRSAAAYKVRTDDIIAQLKRQLRDKDTKMQALAASAAEPVQRLRQQLDDERGRRAKLEEQFRAYKKKAKEAEEQAVCEMRREQLRTALLTPMASATSSRVRFAHSATATPSPPSSSVPCFSGSNDMGGVRKARSESAARSDGPSRPAVRVSTRGVRDAPRETRFPCPSVLRTPIAPAWSVLATAPVADPEEADAAAGRHVTTSHSFPTPRKDATHFSCEEGGLVSGTTPCAALRSSASRRTHQISSENKGEDDAQDCWAPSPKAAVAASVAADASAISPSATVESLSGISRTSPCTSTLMPGEDDAMGVVGTERPSKTRTADTTLALQPRLETSPTRTDSAAVTAPAGGDDAMAPDVHADPGVQAHEHRMSAFHTSASEVLRRIAGSREEFLAQCAAIVKSTAAASRRGAQVRRRRFDGDVRNAVSGDNTSSSETSQCDDEADSHGRL</sequence>
<feature type="compositionally biased region" description="Pro residues" evidence="2">
    <location>
        <begin position="276"/>
        <end position="291"/>
    </location>
</feature>
<feature type="coiled-coil region" evidence="1">
    <location>
        <begin position="658"/>
        <end position="720"/>
    </location>
</feature>
<feature type="coiled-coil region" evidence="1">
    <location>
        <begin position="595"/>
        <end position="629"/>
    </location>
</feature>
<feature type="region of interest" description="Disordered" evidence="2">
    <location>
        <begin position="50"/>
        <end position="99"/>
    </location>
</feature>
<accession>A0A640KEH7</accession>
<feature type="region of interest" description="Disordered" evidence="2">
    <location>
        <begin position="386"/>
        <end position="417"/>
    </location>
</feature>
<feature type="compositionally biased region" description="Polar residues" evidence="2">
    <location>
        <begin position="1173"/>
        <end position="1190"/>
    </location>
</feature>
<feature type="compositionally biased region" description="Low complexity" evidence="2">
    <location>
        <begin position="466"/>
        <end position="477"/>
    </location>
</feature>
<dbReference type="EMBL" id="BLBS01000025">
    <property type="protein sequence ID" value="GET88106.1"/>
    <property type="molecule type" value="Genomic_DNA"/>
</dbReference>
<feature type="region of interest" description="Disordered" evidence="2">
    <location>
        <begin position="431"/>
        <end position="514"/>
    </location>
</feature>
<feature type="region of interest" description="Disordered" evidence="2">
    <location>
        <begin position="1169"/>
        <end position="1241"/>
    </location>
</feature>
<evidence type="ECO:0000256" key="2">
    <source>
        <dbReference type="SAM" id="MobiDB-lite"/>
    </source>
</evidence>
<reference evidence="3" key="1">
    <citation type="submission" date="2019-11" db="EMBL/GenBank/DDBJ databases">
        <title>Leishmania tarentolae CDS.</title>
        <authorList>
            <person name="Goto Y."/>
            <person name="Yamagishi J."/>
        </authorList>
    </citation>
    <scope>NUCLEOTIDE SEQUENCE [LARGE SCALE GENOMIC DNA]</scope>
    <source>
        <strain evidence="3">Parrot Tar II</strain>
    </source>
</reference>
<dbReference type="PANTHER" id="PTHR45615:SF40">
    <property type="entry name" value="MYOSIN HEAVY CHAIN, NON-MUSCLE"/>
    <property type="match status" value="1"/>
</dbReference>
<feature type="compositionally biased region" description="Pro residues" evidence="2">
    <location>
        <begin position="235"/>
        <end position="244"/>
    </location>
</feature>
<feature type="region of interest" description="Disordered" evidence="2">
    <location>
        <begin position="136"/>
        <end position="296"/>
    </location>
</feature>
<feature type="compositionally biased region" description="Basic and acidic residues" evidence="2">
    <location>
        <begin position="74"/>
        <end position="86"/>
    </location>
</feature>